<comment type="caution">
    <text evidence="1">The sequence shown here is derived from an EMBL/GenBank/DDBJ whole genome shotgun (WGS) entry which is preliminary data.</text>
</comment>
<accession>A0ACC2AKD7</accession>
<protein>
    <submittedName>
        <fullName evidence="1">Uncharacterized protein</fullName>
    </submittedName>
</protein>
<proteinExistence type="predicted"/>
<sequence length="137" mass="16063">MEKFLSIFTPLFQKFIPTNVQPILVQNILHFFTIFTCPRLVWSPVLSNCSTYCKLHTSPLGCPILRTFSKFLYPSKLHPQSIHLPWTLSISPFFKSISHLPLYLPMIICVHNHDLHTFQPKLYYNHSLTRRLIIHAC</sequence>
<reference evidence="2" key="1">
    <citation type="journal article" date="2024" name="Proc. Natl. Acad. Sci. U.S.A.">
        <title>Extraordinary preservation of gene collinearity over three hundred million years revealed in homosporous lycophytes.</title>
        <authorList>
            <person name="Li C."/>
            <person name="Wickell D."/>
            <person name="Kuo L.Y."/>
            <person name="Chen X."/>
            <person name="Nie B."/>
            <person name="Liao X."/>
            <person name="Peng D."/>
            <person name="Ji J."/>
            <person name="Jenkins J."/>
            <person name="Williams M."/>
            <person name="Shu S."/>
            <person name="Plott C."/>
            <person name="Barry K."/>
            <person name="Rajasekar S."/>
            <person name="Grimwood J."/>
            <person name="Han X."/>
            <person name="Sun S."/>
            <person name="Hou Z."/>
            <person name="He W."/>
            <person name="Dai G."/>
            <person name="Sun C."/>
            <person name="Schmutz J."/>
            <person name="Leebens-Mack J.H."/>
            <person name="Li F.W."/>
            <person name="Wang L."/>
        </authorList>
    </citation>
    <scope>NUCLEOTIDE SEQUENCE [LARGE SCALE GENOMIC DNA]</scope>
    <source>
        <strain evidence="2">cv. PW_Plant_1</strain>
    </source>
</reference>
<keyword evidence="2" id="KW-1185">Reference proteome</keyword>
<evidence type="ECO:0000313" key="1">
    <source>
        <dbReference type="EMBL" id="KAJ7518029.1"/>
    </source>
</evidence>
<name>A0ACC2AKD7_DIPCM</name>
<organism evidence="1 2">
    <name type="scientific">Diphasiastrum complanatum</name>
    <name type="common">Issler's clubmoss</name>
    <name type="synonym">Lycopodium complanatum</name>
    <dbReference type="NCBI Taxonomy" id="34168"/>
    <lineage>
        <taxon>Eukaryota</taxon>
        <taxon>Viridiplantae</taxon>
        <taxon>Streptophyta</taxon>
        <taxon>Embryophyta</taxon>
        <taxon>Tracheophyta</taxon>
        <taxon>Lycopodiopsida</taxon>
        <taxon>Lycopodiales</taxon>
        <taxon>Lycopodiaceae</taxon>
        <taxon>Lycopodioideae</taxon>
        <taxon>Diphasiastrum</taxon>
    </lineage>
</organism>
<dbReference type="Proteomes" id="UP001162992">
    <property type="component" value="Chromosome 21"/>
</dbReference>
<dbReference type="EMBL" id="CM055112">
    <property type="protein sequence ID" value="KAJ7518029.1"/>
    <property type="molecule type" value="Genomic_DNA"/>
</dbReference>
<gene>
    <name evidence="1" type="ORF">O6H91_21G051900</name>
</gene>
<evidence type="ECO:0000313" key="2">
    <source>
        <dbReference type="Proteomes" id="UP001162992"/>
    </source>
</evidence>